<dbReference type="InterPro" id="IPR037066">
    <property type="entry name" value="Plug_dom_sf"/>
</dbReference>
<reference evidence="9" key="1">
    <citation type="submission" date="2020-10" db="EMBL/GenBank/DDBJ databases">
        <authorList>
            <person name="Gilroy R."/>
        </authorList>
    </citation>
    <scope>NUCLEOTIDE SEQUENCE</scope>
    <source>
        <strain evidence="9">15467</strain>
    </source>
</reference>
<dbReference type="GO" id="GO:0030246">
    <property type="term" value="F:carbohydrate binding"/>
    <property type="evidence" value="ECO:0007669"/>
    <property type="project" value="InterPro"/>
</dbReference>
<keyword evidence="7" id="KW-0732">Signal</keyword>
<reference evidence="9" key="2">
    <citation type="journal article" date="2021" name="PeerJ">
        <title>Extensive microbial diversity within the chicken gut microbiome revealed by metagenomics and culture.</title>
        <authorList>
            <person name="Gilroy R."/>
            <person name="Ravi A."/>
            <person name="Getino M."/>
            <person name="Pursley I."/>
            <person name="Horton D.L."/>
            <person name="Alikhan N.F."/>
            <person name="Baker D."/>
            <person name="Gharbi K."/>
            <person name="Hall N."/>
            <person name="Watson M."/>
            <person name="Adriaenssens E.M."/>
            <person name="Foster-Nyarko E."/>
            <person name="Jarju S."/>
            <person name="Secka A."/>
            <person name="Antonio M."/>
            <person name="Oren A."/>
            <person name="Chaudhuri R.R."/>
            <person name="La Ragione R."/>
            <person name="Hildebrand F."/>
            <person name="Pallen M.J."/>
        </authorList>
    </citation>
    <scope>NUCLEOTIDE SEQUENCE</scope>
    <source>
        <strain evidence="9">15467</strain>
    </source>
</reference>
<dbReference type="SUPFAM" id="SSF49452">
    <property type="entry name" value="Starch-binding domain-like"/>
    <property type="match status" value="1"/>
</dbReference>
<keyword evidence="5" id="KW-0472">Membrane</keyword>
<keyword evidence="4" id="KW-0812">Transmembrane</keyword>
<keyword evidence="3" id="KW-1134">Transmembrane beta strand</keyword>
<dbReference type="InterPro" id="IPR057601">
    <property type="entry name" value="Oar-like_b-barrel"/>
</dbReference>
<comment type="caution">
    <text evidence="9">The sequence shown here is derived from an EMBL/GenBank/DDBJ whole genome shotgun (WGS) entry which is preliminary data.</text>
</comment>
<evidence type="ECO:0000256" key="3">
    <source>
        <dbReference type="ARBA" id="ARBA00022452"/>
    </source>
</evidence>
<dbReference type="Gene3D" id="2.170.130.10">
    <property type="entry name" value="TonB-dependent receptor, plug domain"/>
    <property type="match status" value="1"/>
</dbReference>
<evidence type="ECO:0000256" key="6">
    <source>
        <dbReference type="ARBA" id="ARBA00023237"/>
    </source>
</evidence>
<dbReference type="GO" id="GO:0009279">
    <property type="term" value="C:cell outer membrane"/>
    <property type="evidence" value="ECO:0007669"/>
    <property type="project" value="UniProtKB-SubCell"/>
</dbReference>
<keyword evidence="2" id="KW-0813">Transport</keyword>
<accession>A0A9D9DJ29</accession>
<protein>
    <submittedName>
        <fullName evidence="9">TonB-dependent receptor</fullName>
    </submittedName>
</protein>
<dbReference type="AlphaFoldDB" id="A0A9D9DJ29"/>
<feature type="chain" id="PRO_5039130723" evidence="7">
    <location>
        <begin position="23"/>
        <end position="1068"/>
    </location>
</feature>
<feature type="signal peptide" evidence="7">
    <location>
        <begin position="1"/>
        <end position="22"/>
    </location>
</feature>
<evidence type="ECO:0000313" key="10">
    <source>
        <dbReference type="Proteomes" id="UP000823635"/>
    </source>
</evidence>
<evidence type="ECO:0000256" key="5">
    <source>
        <dbReference type="ARBA" id="ARBA00023136"/>
    </source>
</evidence>
<dbReference type="InterPro" id="IPR039426">
    <property type="entry name" value="TonB-dep_rcpt-like"/>
</dbReference>
<dbReference type="Proteomes" id="UP000823635">
    <property type="component" value="Unassembled WGS sequence"/>
</dbReference>
<keyword evidence="9" id="KW-0675">Receptor</keyword>
<dbReference type="EMBL" id="JADINB010000029">
    <property type="protein sequence ID" value="MBO8428544.1"/>
    <property type="molecule type" value="Genomic_DNA"/>
</dbReference>
<dbReference type="PANTHER" id="PTHR30069">
    <property type="entry name" value="TONB-DEPENDENT OUTER MEMBRANE RECEPTOR"/>
    <property type="match status" value="1"/>
</dbReference>
<organism evidence="9 10">
    <name type="scientific">Candidatus Egerieousia excrementavium</name>
    <dbReference type="NCBI Taxonomy" id="2840778"/>
    <lineage>
        <taxon>Bacteria</taxon>
        <taxon>Pseudomonadati</taxon>
        <taxon>Bacteroidota</taxon>
        <taxon>Bacteroidia</taxon>
        <taxon>Bacteroidales</taxon>
        <taxon>Candidatus Egerieousia</taxon>
    </lineage>
</organism>
<evidence type="ECO:0000259" key="8">
    <source>
        <dbReference type="Pfam" id="PF25183"/>
    </source>
</evidence>
<dbReference type="GO" id="GO:0044718">
    <property type="term" value="P:siderophore transmembrane transport"/>
    <property type="evidence" value="ECO:0007669"/>
    <property type="project" value="TreeGrafter"/>
</dbReference>
<dbReference type="Pfam" id="PF13620">
    <property type="entry name" value="CarboxypepD_reg"/>
    <property type="match status" value="1"/>
</dbReference>
<dbReference type="InterPro" id="IPR036942">
    <property type="entry name" value="Beta-barrel_TonB_sf"/>
</dbReference>
<dbReference type="Gene3D" id="2.40.170.20">
    <property type="entry name" value="TonB-dependent receptor, beta-barrel domain"/>
    <property type="match status" value="1"/>
</dbReference>
<sequence>MKKLQSILAVLICCLMFTPAFAQVTTSSINGYVVEKGGEELVGATIVATHLPSGTRYVAAANDEGRFVINGMRTGGPYKVEIFFIGMATLEINDVYLSLGEAYEINAEMESSNELDAAIIVAESAFNSAKTGAASSFNLETVESVPTIDRSVYDVVKYTPQASLNKNGGISFSGINNRYNSFQVDGAVANDAFGLASSGTNGGQTGANPVSLDAIEEIQVVIAPFDVRQSGFTGGAINAITKSGTNQIKGTFYSYFNNQDMIGSTPGDVENREKYDTQLTQTYGFTIGAPIVKNKLFIFASGEYYKKAHPVIYNPYDGTYDSTELMEEVFDANGNSLGKYFDANMAQAMIDHYEKVYYGGKSTGESFTQHDVEDRAINALLRLDWNINDNNKLMFRYQFMDAYADQYGAGLTSYTFNNSSYKQKNRTNTFVAELNSRISDAVSNEFRATAVFVRDKREVPYAGATIYINADNVGINLGTNYSSGANAMHSDTYTITDNLSIYKGNHNITVGTHNEIFKFYNVFLQYAYGQYTYNTIADYFAGNINTFNYRYADPELTNGDTRWGATTWAGQFGLYAQDEWKPNRNLTITYGLRLDMPLLLNKPTENAEFNSSAIATANNAYVGVIPKAQVLFSPRVGFRWYVDDEHKSLIRGGAGLFTGRVPFVWLSNAYNNTGMETKGLTIRSFDKDFPFTSNPYDDIVASGIAEANGRATINTLSRKFKYPQVFRANLGFEQDFGYGWKLTFDALYSKTLNNVFFKNLAINPTASVYAVSEAAAAANPNAVAPYYSLDGSYDAVIALDNTNKGYTYSLSAMLEKKFDFGLNLMASYTFGHSYSVNDGTSSVANSNWKYNYAVDTNSPELGFSIFDRPHKVMATVSYSTPLFAKGLQTTIALSYTGQSGQRYSYTMNESVDFNGDGEQGNSLLYVPTIEEIGQMSWNNATDAANFENFIRQDSYLRDHRGEWTDRYAGIGNFEHHVDLHIAQDFFYDRESGRKLQFIVDFMNIGNLINREWSLEYGAAYNLEVLQVTALKEDAAGNMTPTYKFAPQTLEISDFYSRWRCQLGFRLTF</sequence>
<evidence type="ECO:0000256" key="2">
    <source>
        <dbReference type="ARBA" id="ARBA00022448"/>
    </source>
</evidence>
<evidence type="ECO:0000256" key="4">
    <source>
        <dbReference type="ARBA" id="ARBA00022692"/>
    </source>
</evidence>
<name>A0A9D9DJ29_9BACT</name>
<dbReference type="GO" id="GO:0015344">
    <property type="term" value="F:siderophore uptake transmembrane transporter activity"/>
    <property type="evidence" value="ECO:0007669"/>
    <property type="project" value="TreeGrafter"/>
</dbReference>
<dbReference type="Pfam" id="PF25183">
    <property type="entry name" value="OMP_b-brl_4"/>
    <property type="match status" value="1"/>
</dbReference>
<dbReference type="InterPro" id="IPR013784">
    <property type="entry name" value="Carb-bd-like_fold"/>
</dbReference>
<proteinExistence type="predicted"/>
<dbReference type="PANTHER" id="PTHR30069:SF46">
    <property type="entry name" value="OAR PROTEIN"/>
    <property type="match status" value="1"/>
</dbReference>
<keyword evidence="6" id="KW-0998">Cell outer membrane</keyword>
<feature type="domain" description="TonB-dependent transporter Oar-like beta-barrel" evidence="8">
    <location>
        <begin position="240"/>
        <end position="1009"/>
    </location>
</feature>
<comment type="subcellular location">
    <subcellularLocation>
        <location evidence="1">Cell outer membrane</location>
        <topology evidence="1">Multi-pass membrane protein</topology>
    </subcellularLocation>
</comment>
<gene>
    <name evidence="9" type="ORF">IAC68_01235</name>
</gene>
<evidence type="ECO:0000256" key="7">
    <source>
        <dbReference type="SAM" id="SignalP"/>
    </source>
</evidence>
<dbReference type="SUPFAM" id="SSF56935">
    <property type="entry name" value="Porins"/>
    <property type="match status" value="1"/>
</dbReference>
<evidence type="ECO:0000313" key="9">
    <source>
        <dbReference type="EMBL" id="MBO8428544.1"/>
    </source>
</evidence>
<evidence type="ECO:0000256" key="1">
    <source>
        <dbReference type="ARBA" id="ARBA00004571"/>
    </source>
</evidence>